<proteinExistence type="predicted"/>
<organism evidence="1 2">
    <name type="scientific">Salipaludibacillus agaradhaerens</name>
    <name type="common">Bacillus agaradhaerens</name>
    <dbReference type="NCBI Taxonomy" id="76935"/>
    <lineage>
        <taxon>Bacteria</taxon>
        <taxon>Bacillati</taxon>
        <taxon>Bacillota</taxon>
        <taxon>Bacilli</taxon>
        <taxon>Bacillales</taxon>
        <taxon>Bacillaceae</taxon>
    </lineage>
</organism>
<protein>
    <submittedName>
        <fullName evidence="1">Uncharacterized protein</fullName>
    </submittedName>
</protein>
<gene>
    <name evidence="1" type="ORF">HXA33_04560</name>
</gene>
<dbReference type="RefSeq" id="WP_257820544.1">
    <property type="nucleotide sequence ID" value="NZ_JABXYM010000001.1"/>
</dbReference>
<evidence type="ECO:0000313" key="2">
    <source>
        <dbReference type="Proteomes" id="UP001057753"/>
    </source>
</evidence>
<keyword evidence="2" id="KW-1185">Reference proteome</keyword>
<dbReference type="EMBL" id="JABXYM010000001">
    <property type="protein sequence ID" value="MCR6095808.1"/>
    <property type="molecule type" value="Genomic_DNA"/>
</dbReference>
<accession>A0A9Q4FYJ9</accession>
<dbReference type="Proteomes" id="UP001057753">
    <property type="component" value="Unassembled WGS sequence"/>
</dbReference>
<reference evidence="1" key="1">
    <citation type="submission" date="2020-06" db="EMBL/GenBank/DDBJ databases">
        <title>Insight into the genomes of haloalkaliphilic bacilli from Kenyan soda lakes.</title>
        <authorList>
            <person name="Mwirichia R."/>
            <person name="Villamizar G.C."/>
            <person name="Poehlein A."/>
            <person name="Mugweru J."/>
            <person name="Kipnyargis A."/>
            <person name="Kiplimo D."/>
            <person name="Orwa P."/>
            <person name="Daniel R."/>
        </authorList>
    </citation>
    <scope>NUCLEOTIDE SEQUENCE</scope>
    <source>
        <strain evidence="1">B1096_S55</strain>
    </source>
</reference>
<name>A0A9Q4FYJ9_SALAG</name>
<dbReference type="AlphaFoldDB" id="A0A9Q4FYJ9"/>
<sequence>MSKPTPIEELQPELLCINAEKVYDWVILQASESQTIPATGFDPLPIDPCAGTVTNLVTTCFLVDPLTGDPLPPNAEVEVEELGQREDRTFNIDGEPITLQRVSFTKPLSVVVQFSGIDGTTPFVVQTSPIVFEFPESIFLCAPVGTRLVVRLTDVECSASPNCVANVLQSIDINLSICQSVQSVADVTLELTADFCEPRDILVEQCPTPSIPPQCPVLFPGNQIDD</sequence>
<evidence type="ECO:0000313" key="1">
    <source>
        <dbReference type="EMBL" id="MCR6095808.1"/>
    </source>
</evidence>
<comment type="caution">
    <text evidence="1">The sequence shown here is derived from an EMBL/GenBank/DDBJ whole genome shotgun (WGS) entry which is preliminary data.</text>
</comment>